<dbReference type="Gene3D" id="3.40.50.1820">
    <property type="entry name" value="alpha/beta hydrolase"/>
    <property type="match status" value="1"/>
</dbReference>
<dbReference type="InterPro" id="IPR010662">
    <property type="entry name" value="RBBP9/YdeN"/>
</dbReference>
<dbReference type="InterPro" id="IPR029058">
    <property type="entry name" value="AB_hydrolase_fold"/>
</dbReference>
<dbReference type="Pfam" id="PF06821">
    <property type="entry name" value="Ser_hydrolase"/>
    <property type="match status" value="1"/>
</dbReference>
<dbReference type="GO" id="GO:0016787">
    <property type="term" value="F:hydrolase activity"/>
    <property type="evidence" value="ECO:0007669"/>
    <property type="project" value="UniProtKB-KW"/>
</dbReference>
<dbReference type="Proteomes" id="UP001519310">
    <property type="component" value="Unassembled WGS sequence"/>
</dbReference>
<dbReference type="EMBL" id="JAGGLQ010000002">
    <property type="protein sequence ID" value="MBP2035307.1"/>
    <property type="molecule type" value="Genomic_DNA"/>
</dbReference>
<keyword evidence="3" id="KW-1185">Reference proteome</keyword>
<comment type="caution">
    <text evidence="2">The sequence shown here is derived from an EMBL/GenBank/DDBJ whole genome shotgun (WGS) entry which is preliminary data.</text>
</comment>
<organism evidence="2 3">
    <name type="scientific">Streptomyces avidinii</name>
    <dbReference type="NCBI Taxonomy" id="1895"/>
    <lineage>
        <taxon>Bacteria</taxon>
        <taxon>Bacillati</taxon>
        <taxon>Actinomycetota</taxon>
        <taxon>Actinomycetes</taxon>
        <taxon>Kitasatosporales</taxon>
        <taxon>Streptomycetaceae</taxon>
        <taxon>Streptomyces</taxon>
    </lineage>
</organism>
<name>A0ABS4KZ44_STRAV</name>
<keyword evidence="2" id="KW-0378">Hydrolase</keyword>
<evidence type="ECO:0000313" key="3">
    <source>
        <dbReference type="Proteomes" id="UP001519310"/>
    </source>
</evidence>
<evidence type="ECO:0000256" key="1">
    <source>
        <dbReference type="SAM" id="MobiDB-lite"/>
    </source>
</evidence>
<dbReference type="RefSeq" id="WP_189968834.1">
    <property type="nucleotide sequence ID" value="NZ_BMVL01000005.1"/>
</dbReference>
<protein>
    <submittedName>
        <fullName evidence="2">Alpha/beta hydrolase family esterase</fullName>
    </submittedName>
</protein>
<evidence type="ECO:0000313" key="2">
    <source>
        <dbReference type="EMBL" id="MBP2035307.1"/>
    </source>
</evidence>
<feature type="region of interest" description="Disordered" evidence="1">
    <location>
        <begin position="171"/>
        <end position="225"/>
    </location>
</feature>
<sequence length="225" mass="23666">MSRTTTEPVVVIVPGLRDHVEEHWQTLLADRLAEAGRTVRTVPPLTADRLSCEAGVAALDKVLVQIAGPVVLVAHSAGVITTVHWSRRHPAQVQVRGALLVTPPDFEQPLPEGYPTIGVLDENGWIPVPRSPLPFPGIVAASSNDPLGTVERSAELARTWGGRLVELGPVGHLNPASGHGPWPRAEELLSELEHSSLRHRGAPSPPADDGPGAAPTGPADVGTDG</sequence>
<feature type="compositionally biased region" description="Basic and acidic residues" evidence="1">
    <location>
        <begin position="184"/>
        <end position="196"/>
    </location>
</feature>
<proteinExistence type="predicted"/>
<reference evidence="2 3" key="1">
    <citation type="submission" date="2021-03" db="EMBL/GenBank/DDBJ databases">
        <title>Genomic Encyclopedia of Type Strains, Phase IV (KMG-IV): sequencing the most valuable type-strain genomes for metagenomic binning, comparative biology and taxonomic classification.</title>
        <authorList>
            <person name="Goeker M."/>
        </authorList>
    </citation>
    <scope>NUCLEOTIDE SEQUENCE [LARGE SCALE GENOMIC DNA]</scope>
    <source>
        <strain evidence="2 3">DSM 40526</strain>
    </source>
</reference>
<accession>A0ABS4KZ44</accession>
<feature type="compositionally biased region" description="Low complexity" evidence="1">
    <location>
        <begin position="209"/>
        <end position="225"/>
    </location>
</feature>
<dbReference type="SUPFAM" id="SSF53474">
    <property type="entry name" value="alpha/beta-Hydrolases"/>
    <property type="match status" value="1"/>
</dbReference>
<gene>
    <name evidence="2" type="ORF">J2Z77_001094</name>
</gene>